<feature type="domain" description="Flagellar M-ring C-terminal" evidence="12">
    <location>
        <begin position="250"/>
        <end position="421"/>
    </location>
</feature>
<dbReference type="InterPro" id="IPR000067">
    <property type="entry name" value="FlgMring_FliF"/>
</dbReference>
<dbReference type="InterPro" id="IPR006182">
    <property type="entry name" value="FliF_N_dom"/>
</dbReference>
<dbReference type="PRINTS" id="PR01009">
    <property type="entry name" value="FLGMRINGFLIF"/>
</dbReference>
<reference evidence="13" key="1">
    <citation type="submission" date="2018-06" db="EMBL/GenBank/DDBJ databases">
        <authorList>
            <person name="Zhirakovskaya E."/>
        </authorList>
    </citation>
    <scope>NUCLEOTIDE SEQUENCE</scope>
</reference>
<evidence type="ECO:0000256" key="1">
    <source>
        <dbReference type="ARBA" id="ARBA00004117"/>
    </source>
</evidence>
<feature type="transmembrane region" description="Helical" evidence="10">
    <location>
        <begin position="21"/>
        <end position="41"/>
    </location>
</feature>
<dbReference type="GO" id="GO:0003774">
    <property type="term" value="F:cytoskeletal motor activity"/>
    <property type="evidence" value="ECO:0007669"/>
    <property type="project" value="InterPro"/>
</dbReference>
<evidence type="ECO:0000256" key="2">
    <source>
        <dbReference type="ARBA" id="ARBA00004651"/>
    </source>
</evidence>
<feature type="compositionally biased region" description="Low complexity" evidence="9">
    <location>
        <begin position="318"/>
        <end position="332"/>
    </location>
</feature>
<gene>
    <name evidence="13" type="ORF">MNBD_NITROSPIRAE01-684</name>
</gene>
<feature type="domain" description="Flagellar M-ring N-terminal" evidence="11">
    <location>
        <begin position="42"/>
        <end position="214"/>
    </location>
</feature>
<comment type="subcellular location">
    <subcellularLocation>
        <location evidence="1">Bacterial flagellum basal body</location>
    </subcellularLocation>
    <subcellularLocation>
        <location evidence="2">Cell membrane</location>
        <topology evidence="2">Multi-pass membrane protein</topology>
    </subcellularLocation>
</comment>
<dbReference type="GO" id="GO:0009431">
    <property type="term" value="C:bacterial-type flagellum basal body, MS ring"/>
    <property type="evidence" value="ECO:0007669"/>
    <property type="project" value="InterPro"/>
</dbReference>
<evidence type="ECO:0000256" key="8">
    <source>
        <dbReference type="ARBA" id="ARBA00023143"/>
    </source>
</evidence>
<evidence type="ECO:0000259" key="12">
    <source>
        <dbReference type="Pfam" id="PF08345"/>
    </source>
</evidence>
<evidence type="ECO:0000256" key="3">
    <source>
        <dbReference type="ARBA" id="ARBA00007971"/>
    </source>
</evidence>
<accession>A0A3B1CQ09</accession>
<organism evidence="13">
    <name type="scientific">hydrothermal vent metagenome</name>
    <dbReference type="NCBI Taxonomy" id="652676"/>
    <lineage>
        <taxon>unclassified sequences</taxon>
        <taxon>metagenomes</taxon>
        <taxon>ecological metagenomes</taxon>
    </lineage>
</organism>
<keyword evidence="13" id="KW-0966">Cell projection</keyword>
<evidence type="ECO:0000256" key="4">
    <source>
        <dbReference type="ARBA" id="ARBA00022475"/>
    </source>
</evidence>
<keyword evidence="6 10" id="KW-1133">Transmembrane helix</keyword>
<protein>
    <submittedName>
        <fullName evidence="13">Flagellar M-ring protein FliF</fullName>
    </submittedName>
</protein>
<feature type="compositionally biased region" description="Low complexity" evidence="9">
    <location>
        <begin position="294"/>
        <end position="303"/>
    </location>
</feature>
<dbReference type="Gene3D" id="3.30.300.30">
    <property type="match status" value="1"/>
</dbReference>
<comment type="similarity">
    <text evidence="3">Belongs to the FliF family.</text>
</comment>
<dbReference type="InterPro" id="IPR043427">
    <property type="entry name" value="YscJ/FliF"/>
</dbReference>
<dbReference type="Pfam" id="PF08345">
    <property type="entry name" value="YscJ_FliF_C"/>
    <property type="match status" value="1"/>
</dbReference>
<keyword evidence="8" id="KW-0975">Bacterial flagellum</keyword>
<dbReference type="PIRSF" id="PIRSF004862">
    <property type="entry name" value="FliF"/>
    <property type="match status" value="1"/>
</dbReference>
<evidence type="ECO:0000313" key="13">
    <source>
        <dbReference type="EMBL" id="VAX30402.1"/>
    </source>
</evidence>
<dbReference type="GO" id="GO:0071973">
    <property type="term" value="P:bacterial-type flagellum-dependent cell motility"/>
    <property type="evidence" value="ECO:0007669"/>
    <property type="project" value="InterPro"/>
</dbReference>
<feature type="region of interest" description="Disordered" evidence="9">
    <location>
        <begin position="280"/>
        <end position="334"/>
    </location>
</feature>
<proteinExistence type="inferred from homology"/>
<evidence type="ECO:0000256" key="9">
    <source>
        <dbReference type="SAM" id="MobiDB-lite"/>
    </source>
</evidence>
<keyword evidence="13" id="KW-0282">Flagellum</keyword>
<dbReference type="InterPro" id="IPR045851">
    <property type="entry name" value="AMP-bd_C_sf"/>
</dbReference>
<dbReference type="GO" id="GO:0005886">
    <property type="term" value="C:plasma membrane"/>
    <property type="evidence" value="ECO:0007669"/>
    <property type="project" value="UniProtKB-SubCell"/>
</dbReference>
<evidence type="ECO:0000259" key="11">
    <source>
        <dbReference type="Pfam" id="PF01514"/>
    </source>
</evidence>
<dbReference type="PANTHER" id="PTHR30046:SF0">
    <property type="entry name" value="FLAGELLAR M-RING PROTEIN"/>
    <property type="match status" value="1"/>
</dbReference>
<keyword evidence="7 10" id="KW-0472">Membrane</keyword>
<dbReference type="InterPro" id="IPR013556">
    <property type="entry name" value="Flag_M-ring_C"/>
</dbReference>
<dbReference type="PANTHER" id="PTHR30046">
    <property type="entry name" value="FLAGELLAR M-RING PROTEIN"/>
    <property type="match status" value="1"/>
</dbReference>
<evidence type="ECO:0000256" key="7">
    <source>
        <dbReference type="ARBA" id="ARBA00023136"/>
    </source>
</evidence>
<keyword evidence="4" id="KW-1003">Cell membrane</keyword>
<evidence type="ECO:0000256" key="5">
    <source>
        <dbReference type="ARBA" id="ARBA00022692"/>
    </source>
</evidence>
<dbReference type="NCBIfam" id="TIGR00206">
    <property type="entry name" value="fliF"/>
    <property type="match status" value="1"/>
</dbReference>
<evidence type="ECO:0000256" key="6">
    <source>
        <dbReference type="ARBA" id="ARBA00022989"/>
    </source>
</evidence>
<feature type="transmembrane region" description="Helical" evidence="10">
    <location>
        <begin position="451"/>
        <end position="469"/>
    </location>
</feature>
<name>A0A3B1CQ09_9ZZZZ</name>
<evidence type="ECO:0000256" key="10">
    <source>
        <dbReference type="SAM" id="Phobius"/>
    </source>
</evidence>
<dbReference type="AlphaFoldDB" id="A0A3B1CQ09"/>
<sequence>MAALFERLTGNLQELSLGKKLLLAFIFAGGLASLAVLWLWIQKPDFRILYTNLSSEDAGLVIAKFQTLNVPYEFSNDGASLMVPAERVHELRLLLAGEGLPQGGDVGFEIFDESSFGATEFAQKLNYRRALQGELARTIAQIAEISNARVHLVMPEPSLFSEQEKLTSAAVVVNLKPGRVLSDAQVQGITHLVSGSVEGLKPDAVTIVDSRGKIRTTGAEGSSAIQMSGSQLEFQKNLEEKLQQKIQSMLAQVVGPDKALVRVSSILDLRQVELTEEKFDPETQVVRSEQRSQGNSNGTSSSGTPGGVPGVASNVPPGGQAQSGAGASNQNNTQNSSEVINYEISKTVSRVIEPFGTIKRLSVAALIDGTYEAITNDEGVTTQEYVPRGEEEMATLTSIVKKAMGFSLERKDELEVVNVPFKSAQTLDPNDIPEVSLIEKMTDWLPLVRQIIGPLLILLVLAVIIRPILKMVMAPLPKPVALPEGLTGPGGATQIEEPVEQGPTKEEVIKLAGENPVAATQAVKKWISEG</sequence>
<keyword evidence="5 10" id="KW-0812">Transmembrane</keyword>
<keyword evidence="13" id="KW-0969">Cilium</keyword>
<dbReference type="Pfam" id="PF01514">
    <property type="entry name" value="YscJ_FliF"/>
    <property type="match status" value="1"/>
</dbReference>
<dbReference type="EMBL" id="UOGF01000060">
    <property type="protein sequence ID" value="VAX30402.1"/>
    <property type="molecule type" value="Genomic_DNA"/>
</dbReference>